<dbReference type="STRING" id="717772.THIAE_01380"/>
<dbReference type="Gene3D" id="2.130.10.10">
    <property type="entry name" value="YVTN repeat-like/Quinoprotein amine dehydrogenase"/>
    <property type="match status" value="1"/>
</dbReference>
<evidence type="ECO:0000313" key="3">
    <source>
        <dbReference type="Proteomes" id="UP000005380"/>
    </source>
</evidence>
<dbReference type="Proteomes" id="UP000005380">
    <property type="component" value="Chromosome"/>
</dbReference>
<dbReference type="HOGENOM" id="CLU_027480_0_1_6"/>
<dbReference type="eggNOG" id="COG1520">
    <property type="taxonomic scope" value="Bacteria"/>
</dbReference>
<dbReference type="InterPro" id="IPR011047">
    <property type="entry name" value="Quinoprotein_ADH-like_sf"/>
</dbReference>
<dbReference type="InterPro" id="IPR018391">
    <property type="entry name" value="PQQ_b-propeller_rpt"/>
</dbReference>
<dbReference type="InterPro" id="IPR015943">
    <property type="entry name" value="WD40/YVTN_repeat-like_dom_sf"/>
</dbReference>
<accession>W0DUN8</accession>
<dbReference type="PANTHER" id="PTHR34512:SF30">
    <property type="entry name" value="OUTER MEMBRANE PROTEIN ASSEMBLY FACTOR BAMB"/>
    <property type="match status" value="1"/>
</dbReference>
<dbReference type="SMART" id="SM00564">
    <property type="entry name" value="PQQ"/>
    <property type="match status" value="6"/>
</dbReference>
<dbReference type="InParanoid" id="W0DUN8"/>
<gene>
    <name evidence="2" type="ORF">THIAE_01380</name>
</gene>
<dbReference type="Pfam" id="PF13360">
    <property type="entry name" value="PQQ_2"/>
    <property type="match status" value="1"/>
</dbReference>
<sequence length="378" mass="41338">MLGVANAPVSLNWRLNLDLVSQADGRGLAINLADQDRAYVAASSGLLTAITRVPQARFSDQVLWQTRFDAPLIAGPALDATGLYVGTAKGSLMHIHAETGRIIWQTQLNSEVVAVPALTQNRVLVRTNDGRVIALDKLNGDVIWVASAQMPNLFLRGAAPVLVVGNQVFVGRENGFVEALSLTNGETIWQARLAIPTGRTDLERMVDIQAQLVYDQGRLFALAYNGRMAAINAQTGNFIWTRPLSGAKDFTFQDNRLFIAGNDQIVRAIDASSGTEIWNQAGLVGRMPGSIHQVSLSDDSSALLLLDGFGYMHWLSQVDGRVLARFAHVDHLDRGRQLLVVAVEDNAYLVLDRNGQLISYDLNLAEFQLINEQTDTHE</sequence>
<dbReference type="SUPFAM" id="SSF50998">
    <property type="entry name" value="Quinoprotein alcohol dehydrogenase-like"/>
    <property type="match status" value="1"/>
</dbReference>
<evidence type="ECO:0000259" key="1">
    <source>
        <dbReference type="Pfam" id="PF13360"/>
    </source>
</evidence>
<keyword evidence="3" id="KW-1185">Reference proteome</keyword>
<evidence type="ECO:0000313" key="2">
    <source>
        <dbReference type="EMBL" id="AHF00596.1"/>
    </source>
</evidence>
<protein>
    <submittedName>
        <fullName evidence="2">Outer membrane assembly protein YfgL</fullName>
    </submittedName>
</protein>
<reference evidence="2 3" key="1">
    <citation type="submission" date="2013-12" db="EMBL/GenBank/DDBJ databases">
        <authorList>
            <consortium name="DOE Joint Genome Institute"/>
            <person name="Kappler U."/>
            <person name="Huntemann M."/>
            <person name="Han J."/>
            <person name="Chen A."/>
            <person name="Kyrpides N."/>
            <person name="Mavromatis K."/>
            <person name="Markowitz V."/>
            <person name="Palaniappan K."/>
            <person name="Ivanova N."/>
            <person name="Schaumberg A."/>
            <person name="Pati A."/>
            <person name="Liolios K."/>
            <person name="Nordberg H.P."/>
            <person name="Cantor M.N."/>
            <person name="Hua S.X."/>
            <person name="Woyke T."/>
        </authorList>
    </citation>
    <scope>NUCLEOTIDE SEQUENCE [LARGE SCALE GENOMIC DNA]</scope>
    <source>
        <strain evidence="3">AL2</strain>
    </source>
</reference>
<name>W0DUN8_9GAMM</name>
<organism evidence="2 3">
    <name type="scientific">Thiomicrospira aerophila AL3</name>
    <dbReference type="NCBI Taxonomy" id="717772"/>
    <lineage>
        <taxon>Bacteria</taxon>
        <taxon>Pseudomonadati</taxon>
        <taxon>Pseudomonadota</taxon>
        <taxon>Gammaproteobacteria</taxon>
        <taxon>Thiotrichales</taxon>
        <taxon>Piscirickettsiaceae</taxon>
        <taxon>Thiomicrospira</taxon>
    </lineage>
</organism>
<dbReference type="KEGG" id="tao:THIAE_01380"/>
<feature type="domain" description="Pyrrolo-quinoline quinone repeat" evidence="1">
    <location>
        <begin position="59"/>
        <end position="280"/>
    </location>
</feature>
<dbReference type="InterPro" id="IPR002372">
    <property type="entry name" value="PQQ_rpt_dom"/>
</dbReference>
<dbReference type="PANTHER" id="PTHR34512">
    <property type="entry name" value="CELL SURFACE PROTEIN"/>
    <property type="match status" value="1"/>
</dbReference>
<dbReference type="AlphaFoldDB" id="W0DUN8"/>
<dbReference type="EMBL" id="CP007030">
    <property type="protein sequence ID" value="AHF00596.1"/>
    <property type="molecule type" value="Genomic_DNA"/>
</dbReference>
<proteinExistence type="predicted"/>